<organism evidence="2 3">
    <name type="scientific">Parathielavia hyrcaniae</name>
    <dbReference type="NCBI Taxonomy" id="113614"/>
    <lineage>
        <taxon>Eukaryota</taxon>
        <taxon>Fungi</taxon>
        <taxon>Dikarya</taxon>
        <taxon>Ascomycota</taxon>
        <taxon>Pezizomycotina</taxon>
        <taxon>Sordariomycetes</taxon>
        <taxon>Sordariomycetidae</taxon>
        <taxon>Sordariales</taxon>
        <taxon>Chaetomiaceae</taxon>
        <taxon>Parathielavia</taxon>
    </lineage>
</organism>
<dbReference type="AlphaFoldDB" id="A0AAN6T0R7"/>
<dbReference type="Proteomes" id="UP001305647">
    <property type="component" value="Unassembled WGS sequence"/>
</dbReference>
<accession>A0AAN6T0R7</accession>
<keyword evidence="1" id="KW-1133">Transmembrane helix</keyword>
<evidence type="ECO:0000313" key="3">
    <source>
        <dbReference type="Proteomes" id="UP001305647"/>
    </source>
</evidence>
<reference evidence="2" key="1">
    <citation type="journal article" date="2023" name="Mol. Phylogenet. Evol.">
        <title>Genome-scale phylogeny and comparative genomics of the fungal order Sordariales.</title>
        <authorList>
            <person name="Hensen N."/>
            <person name="Bonometti L."/>
            <person name="Westerberg I."/>
            <person name="Brannstrom I.O."/>
            <person name="Guillou S."/>
            <person name="Cros-Aarteil S."/>
            <person name="Calhoun S."/>
            <person name="Haridas S."/>
            <person name="Kuo A."/>
            <person name="Mondo S."/>
            <person name="Pangilinan J."/>
            <person name="Riley R."/>
            <person name="LaButti K."/>
            <person name="Andreopoulos B."/>
            <person name="Lipzen A."/>
            <person name="Chen C."/>
            <person name="Yan M."/>
            <person name="Daum C."/>
            <person name="Ng V."/>
            <person name="Clum A."/>
            <person name="Steindorff A."/>
            <person name="Ohm R.A."/>
            <person name="Martin F."/>
            <person name="Silar P."/>
            <person name="Natvig D.O."/>
            <person name="Lalanne C."/>
            <person name="Gautier V."/>
            <person name="Ament-Velasquez S.L."/>
            <person name="Kruys A."/>
            <person name="Hutchinson M.I."/>
            <person name="Powell A.J."/>
            <person name="Barry K."/>
            <person name="Miller A.N."/>
            <person name="Grigoriev I.V."/>
            <person name="Debuchy R."/>
            <person name="Gladieux P."/>
            <person name="Hiltunen Thoren M."/>
            <person name="Johannesson H."/>
        </authorList>
    </citation>
    <scope>NUCLEOTIDE SEQUENCE</scope>
    <source>
        <strain evidence="2">CBS 757.83</strain>
    </source>
</reference>
<keyword evidence="1" id="KW-0812">Transmembrane</keyword>
<proteinExistence type="predicted"/>
<protein>
    <submittedName>
        <fullName evidence="2">Uncharacterized protein</fullName>
    </submittedName>
</protein>
<sequence>MVNRHPTPRAAEHATDFVVWNRSIAGQPSIESFHPMVHALVCVVFFCFFFITIRIHASGVTCWSVSPWS</sequence>
<gene>
    <name evidence="2" type="ORF">N658DRAFT_145074</name>
</gene>
<keyword evidence="3" id="KW-1185">Reference proteome</keyword>
<name>A0AAN6T0R7_9PEZI</name>
<dbReference type="EMBL" id="MU863644">
    <property type="protein sequence ID" value="KAK4100046.1"/>
    <property type="molecule type" value="Genomic_DNA"/>
</dbReference>
<evidence type="ECO:0000313" key="2">
    <source>
        <dbReference type="EMBL" id="KAK4100046.1"/>
    </source>
</evidence>
<reference evidence="2" key="2">
    <citation type="submission" date="2023-05" db="EMBL/GenBank/DDBJ databases">
        <authorList>
            <consortium name="Lawrence Berkeley National Laboratory"/>
            <person name="Steindorff A."/>
            <person name="Hensen N."/>
            <person name="Bonometti L."/>
            <person name="Westerberg I."/>
            <person name="Brannstrom I.O."/>
            <person name="Guillou S."/>
            <person name="Cros-Aarteil S."/>
            <person name="Calhoun S."/>
            <person name="Haridas S."/>
            <person name="Kuo A."/>
            <person name="Mondo S."/>
            <person name="Pangilinan J."/>
            <person name="Riley R."/>
            <person name="Labutti K."/>
            <person name="Andreopoulos B."/>
            <person name="Lipzen A."/>
            <person name="Chen C."/>
            <person name="Yanf M."/>
            <person name="Daum C."/>
            <person name="Ng V."/>
            <person name="Clum A."/>
            <person name="Ohm R."/>
            <person name="Martin F."/>
            <person name="Silar P."/>
            <person name="Natvig D."/>
            <person name="Lalanne C."/>
            <person name="Gautier V."/>
            <person name="Ament-Velasquez S.L."/>
            <person name="Kruys A."/>
            <person name="Hutchinson M.I."/>
            <person name="Powell A.J."/>
            <person name="Barry K."/>
            <person name="Miller A.N."/>
            <person name="Grigoriev I.V."/>
            <person name="Debuchy R."/>
            <person name="Gladieux P."/>
            <person name="Thoren M.H."/>
            <person name="Johannesson H."/>
        </authorList>
    </citation>
    <scope>NUCLEOTIDE SEQUENCE</scope>
    <source>
        <strain evidence="2">CBS 757.83</strain>
    </source>
</reference>
<comment type="caution">
    <text evidence="2">The sequence shown here is derived from an EMBL/GenBank/DDBJ whole genome shotgun (WGS) entry which is preliminary data.</text>
</comment>
<keyword evidence="1" id="KW-0472">Membrane</keyword>
<evidence type="ECO:0000256" key="1">
    <source>
        <dbReference type="SAM" id="Phobius"/>
    </source>
</evidence>
<feature type="transmembrane region" description="Helical" evidence="1">
    <location>
        <begin position="36"/>
        <end position="53"/>
    </location>
</feature>